<evidence type="ECO:0000313" key="1">
    <source>
        <dbReference type="EMBL" id="EZA51887.1"/>
    </source>
</evidence>
<sequence length="228" mass="25639">IVLFLDGYYVHTKQVDTRDEESSERDFPSDGDQVTANGLQISFSAKEIWHNGKVNATNGELKKKLTWLDRMTLMIAAKADVDLSGVYTVQCKLHSQIKGMFQERLSVRARRDNFDYNTEPRDHRYRHRHEVRRRGYLGKYLAPATSHLSQSPTGECLSPGGVLFIRYRDTGIQPTNRGANPLNPPSTLPNSLLSSGRPVYTVSLQPPCPRNLPAAWQAPGDVSVHPQP</sequence>
<gene>
    <name evidence="1" type="ORF">X777_09190</name>
</gene>
<organism evidence="1 2">
    <name type="scientific">Ooceraea biroi</name>
    <name type="common">Clonal raider ant</name>
    <name type="synonym">Cerapachys biroi</name>
    <dbReference type="NCBI Taxonomy" id="2015173"/>
    <lineage>
        <taxon>Eukaryota</taxon>
        <taxon>Metazoa</taxon>
        <taxon>Ecdysozoa</taxon>
        <taxon>Arthropoda</taxon>
        <taxon>Hexapoda</taxon>
        <taxon>Insecta</taxon>
        <taxon>Pterygota</taxon>
        <taxon>Neoptera</taxon>
        <taxon>Endopterygota</taxon>
        <taxon>Hymenoptera</taxon>
        <taxon>Apocrita</taxon>
        <taxon>Aculeata</taxon>
        <taxon>Formicoidea</taxon>
        <taxon>Formicidae</taxon>
        <taxon>Dorylinae</taxon>
        <taxon>Ooceraea</taxon>
    </lineage>
</organism>
<dbReference type="EMBL" id="KK107366">
    <property type="protein sequence ID" value="EZA51887.1"/>
    <property type="molecule type" value="Genomic_DNA"/>
</dbReference>
<name>A0A026W703_OOCBI</name>
<feature type="non-terminal residue" evidence="1">
    <location>
        <position position="1"/>
    </location>
</feature>
<accession>A0A026W703</accession>
<reference evidence="1 2" key="1">
    <citation type="journal article" date="2014" name="Curr. Biol.">
        <title>The genome of the clonal raider ant Cerapachys biroi.</title>
        <authorList>
            <person name="Oxley P.R."/>
            <person name="Ji L."/>
            <person name="Fetter-Pruneda I."/>
            <person name="McKenzie S.K."/>
            <person name="Li C."/>
            <person name="Hu H."/>
            <person name="Zhang G."/>
            <person name="Kronauer D.J."/>
        </authorList>
    </citation>
    <scope>NUCLEOTIDE SEQUENCE [LARGE SCALE GENOMIC DNA]</scope>
</reference>
<dbReference type="Proteomes" id="UP000053097">
    <property type="component" value="Unassembled WGS sequence"/>
</dbReference>
<evidence type="ECO:0000313" key="2">
    <source>
        <dbReference type="Proteomes" id="UP000053097"/>
    </source>
</evidence>
<protein>
    <submittedName>
        <fullName evidence="1">Uncharacterized protein</fullName>
    </submittedName>
</protein>
<keyword evidence="2" id="KW-1185">Reference proteome</keyword>
<proteinExistence type="predicted"/>
<dbReference type="AlphaFoldDB" id="A0A026W703"/>